<dbReference type="Proteomes" id="UP000636458">
    <property type="component" value="Unassembled WGS sequence"/>
</dbReference>
<dbReference type="EMBL" id="JAEPES010000004">
    <property type="protein sequence ID" value="MBK4348603.1"/>
    <property type="molecule type" value="Genomic_DNA"/>
</dbReference>
<keyword evidence="2" id="KW-1185">Reference proteome</keyword>
<name>A0A934W355_9MICO</name>
<protein>
    <submittedName>
        <fullName evidence="1">Uncharacterized protein</fullName>
    </submittedName>
</protein>
<comment type="caution">
    <text evidence="1">The sequence shown here is derived from an EMBL/GenBank/DDBJ whole genome shotgun (WGS) entry which is preliminary data.</text>
</comment>
<reference evidence="1" key="1">
    <citation type="submission" date="2021-01" db="EMBL/GenBank/DDBJ databases">
        <title>Lacisediminihabitans sp. nov. strain G11-30, isolated from Antarctic Soil.</title>
        <authorList>
            <person name="Li J."/>
        </authorList>
    </citation>
    <scope>NUCLEOTIDE SEQUENCE</scope>
    <source>
        <strain evidence="1">G11-30</strain>
    </source>
</reference>
<sequence>MNISQTHAQVDQVWPVDIEVGYQLVARVCPTGTDSRYEIRLGQVLDGELHESGEPFEASFGPDFDEALRALRH</sequence>
<dbReference type="RefSeq" id="WP_200556794.1">
    <property type="nucleotide sequence ID" value="NZ_JAEPES010000004.1"/>
</dbReference>
<evidence type="ECO:0000313" key="1">
    <source>
        <dbReference type="EMBL" id="MBK4348603.1"/>
    </source>
</evidence>
<evidence type="ECO:0000313" key="2">
    <source>
        <dbReference type="Proteomes" id="UP000636458"/>
    </source>
</evidence>
<dbReference type="AlphaFoldDB" id="A0A934W355"/>
<organism evidence="1 2">
    <name type="scientific">Lacisediminihabitans changchengi</name>
    <dbReference type="NCBI Taxonomy" id="2787634"/>
    <lineage>
        <taxon>Bacteria</taxon>
        <taxon>Bacillati</taxon>
        <taxon>Actinomycetota</taxon>
        <taxon>Actinomycetes</taxon>
        <taxon>Micrococcales</taxon>
        <taxon>Microbacteriaceae</taxon>
        <taxon>Lacisediminihabitans</taxon>
    </lineage>
</organism>
<accession>A0A934W355</accession>
<gene>
    <name evidence="1" type="ORF">IV501_13245</name>
</gene>
<proteinExistence type="predicted"/>